<keyword evidence="10 13" id="KW-0648">Protein biosynthesis</keyword>
<dbReference type="EMBL" id="LCKX01000005">
    <property type="protein sequence ID" value="KKU07808.1"/>
    <property type="molecule type" value="Genomic_DNA"/>
</dbReference>
<evidence type="ECO:0000256" key="11">
    <source>
        <dbReference type="ARBA" id="ARBA00023146"/>
    </source>
</evidence>
<dbReference type="HAMAP" id="MF_00281">
    <property type="entry name" value="Phe_tRNA_synth_alpha1"/>
    <property type="match status" value="1"/>
</dbReference>
<proteinExistence type="inferred from homology"/>
<evidence type="ECO:0000256" key="6">
    <source>
        <dbReference type="ARBA" id="ARBA00022723"/>
    </source>
</evidence>
<protein>
    <recommendedName>
        <fullName evidence="13">Phenylalanine--tRNA ligase alpha subunit</fullName>
        <ecNumber evidence="13">6.1.1.20</ecNumber>
    </recommendedName>
    <alternativeName>
        <fullName evidence="13">Phenylalanyl-tRNA synthetase alpha subunit</fullName>
        <shortName evidence="13">PheRS</shortName>
    </alternativeName>
</protein>
<evidence type="ECO:0000256" key="8">
    <source>
        <dbReference type="ARBA" id="ARBA00022840"/>
    </source>
</evidence>
<dbReference type="PANTHER" id="PTHR11538:SF41">
    <property type="entry name" value="PHENYLALANINE--TRNA LIGASE, MITOCHONDRIAL"/>
    <property type="match status" value="1"/>
</dbReference>
<dbReference type="Proteomes" id="UP000033999">
    <property type="component" value="Unassembled WGS sequence"/>
</dbReference>
<gene>
    <name evidence="13" type="primary">pheS</name>
    <name evidence="15" type="ORF">UX10_C0005G0014</name>
</gene>
<dbReference type="PATRIC" id="fig|1619041.3.peg.200"/>
<dbReference type="InterPro" id="IPR004188">
    <property type="entry name" value="Phe-tRNA_ligase_II_N"/>
</dbReference>
<dbReference type="GO" id="GO:0006432">
    <property type="term" value="P:phenylalanyl-tRNA aminoacylation"/>
    <property type="evidence" value="ECO:0007669"/>
    <property type="project" value="UniProtKB-UniRule"/>
</dbReference>
<keyword evidence="11 13" id="KW-0030">Aminoacyl-tRNA synthetase</keyword>
<dbReference type="InterPro" id="IPR002319">
    <property type="entry name" value="Phenylalanyl-tRNA_Synthase"/>
</dbReference>
<dbReference type="Pfam" id="PF01409">
    <property type="entry name" value="tRNA-synt_2d"/>
    <property type="match status" value="1"/>
</dbReference>
<dbReference type="GO" id="GO:0000287">
    <property type="term" value="F:magnesium ion binding"/>
    <property type="evidence" value="ECO:0007669"/>
    <property type="project" value="UniProtKB-UniRule"/>
</dbReference>
<feature type="domain" description="Aminoacyl-transfer RNA synthetases class-II family profile" evidence="14">
    <location>
        <begin position="109"/>
        <end position="317"/>
    </location>
</feature>
<dbReference type="SUPFAM" id="SSF46589">
    <property type="entry name" value="tRNA-binding arm"/>
    <property type="match status" value="1"/>
</dbReference>
<evidence type="ECO:0000313" key="15">
    <source>
        <dbReference type="EMBL" id="KKU07808.1"/>
    </source>
</evidence>
<comment type="subunit">
    <text evidence="3 13">Tetramer of two alpha and two beta subunits.</text>
</comment>
<dbReference type="InterPro" id="IPR004529">
    <property type="entry name" value="Phe-tRNA-synth_IIc_asu"/>
</dbReference>
<dbReference type="InterPro" id="IPR010978">
    <property type="entry name" value="tRNA-bd_arm"/>
</dbReference>
<sequence>MEHSLKALQEKAHKEIAGAKDANALEAVEIKYMGRAAGEITAILKNLKDVPAEERPRLGALANEIKQDIEAQILERREALLARAEAEDTFDVTESYVPRRESGTLHPTTQIQYELEDFFAVMGFRIIDGPELESDFYNFSALNIAPDHPARDMQDTLYIKDHPTWLMRTHTSSMQVRIMREFGACNALYSGRCFRNEATDARHEHTFHQLEGFVVGEDISFAHLKGILDAVARHLYGEDTQVRLRPKYYPFVEPGVSGEVTCAFCASHGCTLCKQTGWLEIFGAGLIHPHVLKEGGLDPKQVSGLAFGFGLTRLAMLKYGINDVRLFLSADMQFLKQF</sequence>
<evidence type="ECO:0000259" key="14">
    <source>
        <dbReference type="PROSITE" id="PS50862"/>
    </source>
</evidence>
<evidence type="ECO:0000256" key="2">
    <source>
        <dbReference type="ARBA" id="ARBA00010207"/>
    </source>
</evidence>
<dbReference type="CDD" id="cd00496">
    <property type="entry name" value="PheRS_alpha_core"/>
    <property type="match status" value="1"/>
</dbReference>
<dbReference type="GO" id="GO:0005737">
    <property type="term" value="C:cytoplasm"/>
    <property type="evidence" value="ECO:0007669"/>
    <property type="project" value="UniProtKB-SubCell"/>
</dbReference>
<comment type="similarity">
    <text evidence="2 13">Belongs to the class-II aminoacyl-tRNA synthetase family. Phe-tRNA synthetase alpha subunit type 1 subfamily.</text>
</comment>
<keyword evidence="5 13" id="KW-0436">Ligase</keyword>
<reference evidence="15 16" key="1">
    <citation type="journal article" date="2015" name="Nature">
        <title>rRNA introns, odd ribosomes, and small enigmatic genomes across a large radiation of phyla.</title>
        <authorList>
            <person name="Brown C.T."/>
            <person name="Hug L.A."/>
            <person name="Thomas B.C."/>
            <person name="Sharon I."/>
            <person name="Castelle C.J."/>
            <person name="Singh A."/>
            <person name="Wilkins M.J."/>
            <person name="Williams K.H."/>
            <person name="Banfield J.F."/>
        </authorList>
    </citation>
    <scope>NUCLEOTIDE SEQUENCE [LARGE SCALE GENOMIC DNA]</scope>
</reference>
<evidence type="ECO:0000313" key="16">
    <source>
        <dbReference type="Proteomes" id="UP000033999"/>
    </source>
</evidence>
<comment type="caution">
    <text evidence="15">The sequence shown here is derived from an EMBL/GenBank/DDBJ whole genome shotgun (WGS) entry which is preliminary data.</text>
</comment>
<dbReference type="Pfam" id="PF02912">
    <property type="entry name" value="Phe_tRNA-synt_N"/>
    <property type="match status" value="1"/>
</dbReference>
<comment type="cofactor">
    <cofactor evidence="13">
        <name>Mg(2+)</name>
        <dbReference type="ChEBI" id="CHEBI:18420"/>
    </cofactor>
    <text evidence="13">Binds 2 magnesium ions per tetramer.</text>
</comment>
<name>A0A0G1PQS7_9BACT</name>
<evidence type="ECO:0000256" key="4">
    <source>
        <dbReference type="ARBA" id="ARBA00022490"/>
    </source>
</evidence>
<dbReference type="AlphaFoldDB" id="A0A0G1PQS7"/>
<dbReference type="PROSITE" id="PS50862">
    <property type="entry name" value="AA_TRNA_LIGASE_II"/>
    <property type="match status" value="1"/>
</dbReference>
<feature type="binding site" evidence="13">
    <location>
        <position position="253"/>
    </location>
    <ligand>
        <name>Mg(2+)</name>
        <dbReference type="ChEBI" id="CHEBI:18420"/>
        <note>shared with beta subunit</note>
    </ligand>
</feature>
<dbReference type="PANTHER" id="PTHR11538">
    <property type="entry name" value="PHENYLALANYL-TRNA SYNTHETASE"/>
    <property type="match status" value="1"/>
</dbReference>
<keyword evidence="9 13" id="KW-0460">Magnesium</keyword>
<organism evidence="15 16">
    <name type="scientific">Candidatus Magasanikbacteria bacterium GW2011_GWA2_45_39</name>
    <dbReference type="NCBI Taxonomy" id="1619041"/>
    <lineage>
        <taxon>Bacteria</taxon>
        <taxon>Candidatus Magasanikiibacteriota</taxon>
    </lineage>
</organism>
<evidence type="ECO:0000256" key="9">
    <source>
        <dbReference type="ARBA" id="ARBA00022842"/>
    </source>
</evidence>
<evidence type="ECO:0000256" key="10">
    <source>
        <dbReference type="ARBA" id="ARBA00022917"/>
    </source>
</evidence>
<comment type="subcellular location">
    <subcellularLocation>
        <location evidence="1 13">Cytoplasm</location>
    </subcellularLocation>
</comment>
<accession>A0A0G1PQS7</accession>
<dbReference type="GO" id="GO:0004826">
    <property type="term" value="F:phenylalanine-tRNA ligase activity"/>
    <property type="evidence" value="ECO:0007669"/>
    <property type="project" value="UniProtKB-UniRule"/>
</dbReference>
<dbReference type="EC" id="6.1.1.20" evidence="13"/>
<dbReference type="NCBIfam" id="TIGR00468">
    <property type="entry name" value="pheS"/>
    <property type="match status" value="1"/>
</dbReference>
<evidence type="ECO:0000256" key="1">
    <source>
        <dbReference type="ARBA" id="ARBA00004496"/>
    </source>
</evidence>
<keyword evidence="8 13" id="KW-0067">ATP-binding</keyword>
<evidence type="ECO:0000256" key="5">
    <source>
        <dbReference type="ARBA" id="ARBA00022598"/>
    </source>
</evidence>
<evidence type="ECO:0000256" key="7">
    <source>
        <dbReference type="ARBA" id="ARBA00022741"/>
    </source>
</evidence>
<evidence type="ECO:0000256" key="12">
    <source>
        <dbReference type="ARBA" id="ARBA00049255"/>
    </source>
</evidence>
<dbReference type="GO" id="GO:0005524">
    <property type="term" value="F:ATP binding"/>
    <property type="evidence" value="ECO:0007669"/>
    <property type="project" value="UniProtKB-UniRule"/>
</dbReference>
<dbReference type="InterPro" id="IPR006195">
    <property type="entry name" value="aa-tRNA-synth_II"/>
</dbReference>
<dbReference type="Gene3D" id="3.30.930.10">
    <property type="entry name" value="Bira Bifunctional Protein, Domain 2"/>
    <property type="match status" value="1"/>
</dbReference>
<comment type="catalytic activity">
    <reaction evidence="12 13">
        <text>tRNA(Phe) + L-phenylalanine + ATP = L-phenylalanyl-tRNA(Phe) + AMP + diphosphate + H(+)</text>
        <dbReference type="Rhea" id="RHEA:19413"/>
        <dbReference type="Rhea" id="RHEA-COMP:9668"/>
        <dbReference type="Rhea" id="RHEA-COMP:9699"/>
        <dbReference type="ChEBI" id="CHEBI:15378"/>
        <dbReference type="ChEBI" id="CHEBI:30616"/>
        <dbReference type="ChEBI" id="CHEBI:33019"/>
        <dbReference type="ChEBI" id="CHEBI:58095"/>
        <dbReference type="ChEBI" id="CHEBI:78442"/>
        <dbReference type="ChEBI" id="CHEBI:78531"/>
        <dbReference type="ChEBI" id="CHEBI:456215"/>
        <dbReference type="EC" id="6.1.1.20"/>
    </reaction>
</comment>
<dbReference type="SUPFAM" id="SSF55681">
    <property type="entry name" value="Class II aaRS and biotin synthetases"/>
    <property type="match status" value="1"/>
</dbReference>
<keyword evidence="7 13" id="KW-0547">Nucleotide-binding</keyword>
<keyword evidence="6 13" id="KW-0479">Metal-binding</keyword>
<dbReference type="GO" id="GO:0000049">
    <property type="term" value="F:tRNA binding"/>
    <property type="evidence" value="ECO:0007669"/>
    <property type="project" value="InterPro"/>
</dbReference>
<dbReference type="InterPro" id="IPR045864">
    <property type="entry name" value="aa-tRNA-synth_II/BPL/LPL"/>
</dbReference>
<dbReference type="InterPro" id="IPR022911">
    <property type="entry name" value="Phe_tRNA_ligase_alpha1_bac"/>
</dbReference>
<keyword evidence="4 13" id="KW-0963">Cytoplasm</keyword>
<evidence type="ECO:0000256" key="13">
    <source>
        <dbReference type="HAMAP-Rule" id="MF_00281"/>
    </source>
</evidence>
<evidence type="ECO:0000256" key="3">
    <source>
        <dbReference type="ARBA" id="ARBA00011209"/>
    </source>
</evidence>